<dbReference type="OrthoDB" id="9131041at2"/>
<keyword evidence="6" id="KW-1185">Reference proteome</keyword>
<reference evidence="4 6" key="2">
    <citation type="submission" date="2019-04" db="EMBL/GenBank/DDBJ databases">
        <title>Genomic characterization of Staphylococcus petrasii strains.</title>
        <authorList>
            <person name="Vrbovska V."/>
            <person name="Kovarovic V."/>
            <person name="Maslanova I."/>
            <person name="Indrakova A."/>
            <person name="Petras P."/>
            <person name="Sedo O."/>
            <person name="Svec P."/>
            <person name="Fisarova L."/>
            <person name="Sedlacek I."/>
            <person name="Doskar J."/>
            <person name="Pantucek R."/>
        </authorList>
    </citation>
    <scope>NUCLEOTIDE SEQUENCE [LARGE SCALE GENOMIC DNA]</scope>
    <source>
        <strain evidence="4 6">P5404</strain>
    </source>
</reference>
<dbReference type="InterPro" id="IPR015797">
    <property type="entry name" value="NUDIX_hydrolase-like_dom_sf"/>
</dbReference>
<proteinExistence type="predicted"/>
<gene>
    <name evidence="3" type="primary">ytkD_2</name>
    <name evidence="4" type="synonym">ytkD</name>
    <name evidence="4" type="ORF">BJR09_08055</name>
    <name evidence="3" type="ORF">NCTC13830_01289</name>
</gene>
<dbReference type="EMBL" id="UHDO01000001">
    <property type="protein sequence ID" value="SUM43898.1"/>
    <property type="molecule type" value="Genomic_DNA"/>
</dbReference>
<dbReference type="Proteomes" id="UP000297598">
    <property type="component" value="Unassembled WGS sequence"/>
</dbReference>
<dbReference type="Pfam" id="PF00293">
    <property type="entry name" value="NUDIX"/>
    <property type="match status" value="1"/>
</dbReference>
<reference evidence="3 5" key="1">
    <citation type="submission" date="2018-06" db="EMBL/GenBank/DDBJ databases">
        <authorList>
            <consortium name="Pathogen Informatics"/>
            <person name="Doyle S."/>
        </authorList>
    </citation>
    <scope>NUCLEOTIDE SEQUENCE [LARGE SCALE GENOMIC DNA]</scope>
    <source>
        <strain evidence="3 5">NCTC13830</strain>
    </source>
</reference>
<name>A0A380G0X0_9STAP</name>
<dbReference type="Proteomes" id="UP000254047">
    <property type="component" value="Unassembled WGS sequence"/>
</dbReference>
<keyword evidence="1 3" id="KW-0378">Hydrolase</keyword>
<dbReference type="EC" id="3.6.1.55" evidence="3"/>
<dbReference type="InterPro" id="IPR014078">
    <property type="entry name" value="Nudix_YtkD"/>
</dbReference>
<dbReference type="PROSITE" id="PS00893">
    <property type="entry name" value="NUDIX_BOX"/>
    <property type="match status" value="1"/>
</dbReference>
<evidence type="ECO:0000313" key="6">
    <source>
        <dbReference type="Proteomes" id="UP000297598"/>
    </source>
</evidence>
<organism evidence="3 5">
    <name type="scientific">Staphylococcus petrasii</name>
    <dbReference type="NCBI Taxonomy" id="1276936"/>
    <lineage>
        <taxon>Bacteria</taxon>
        <taxon>Bacillati</taxon>
        <taxon>Bacillota</taxon>
        <taxon>Bacilli</taxon>
        <taxon>Bacillales</taxon>
        <taxon>Staphylococcaceae</taxon>
        <taxon>Staphylococcus</taxon>
    </lineage>
</organism>
<dbReference type="GO" id="GO:0035539">
    <property type="term" value="F:8-oxo-7,8-dihydrodeoxyguanosine triphosphate pyrophosphatase activity"/>
    <property type="evidence" value="ECO:0007669"/>
    <property type="project" value="UniProtKB-EC"/>
</dbReference>
<dbReference type="EMBL" id="SRLS01000011">
    <property type="protein sequence ID" value="TGE16893.1"/>
    <property type="molecule type" value="Genomic_DNA"/>
</dbReference>
<feature type="domain" description="Nudix hydrolase" evidence="2">
    <location>
        <begin position="22"/>
        <end position="157"/>
    </location>
</feature>
<protein>
    <submittedName>
        <fullName evidence="3">MutT/NUDIX hydrolase family protein</fullName>
        <ecNumber evidence="3">3.6.1.55</ecNumber>
    </submittedName>
    <submittedName>
        <fullName evidence="4">Nucleoside triphosphatase YtkD</fullName>
    </submittedName>
</protein>
<accession>A0A5F1B7E1</accession>
<evidence type="ECO:0000313" key="3">
    <source>
        <dbReference type="EMBL" id="SUM43898.1"/>
    </source>
</evidence>
<evidence type="ECO:0000313" key="4">
    <source>
        <dbReference type="EMBL" id="TGE16893.1"/>
    </source>
</evidence>
<dbReference type="NCBIfam" id="TIGR02705">
    <property type="entry name" value="nudix_YtkD"/>
    <property type="match status" value="1"/>
</dbReference>
<dbReference type="AlphaFoldDB" id="A0A380G0X0"/>
<evidence type="ECO:0000259" key="2">
    <source>
        <dbReference type="PROSITE" id="PS51462"/>
    </source>
</evidence>
<dbReference type="SUPFAM" id="SSF55811">
    <property type="entry name" value="Nudix"/>
    <property type="match status" value="1"/>
</dbReference>
<sequence>MEFVDKDNRRVTMQFKTNNDEPDGNHVLAIPIFKKQLLFTQHKQRGIEFPGGKVEQGEFSRQAIERELFEETGAIADDINYIAQYQVHTNDGFKFAKDVYVIKVKEIQNKKDYLETEGPQLFKRIDDISEAHQSYLIQDDAILKCLERVIELGYYSY</sequence>
<dbReference type="CDD" id="cd04665">
    <property type="entry name" value="NUDIX_RppH"/>
    <property type="match status" value="1"/>
</dbReference>
<dbReference type="PROSITE" id="PS51462">
    <property type="entry name" value="NUDIX"/>
    <property type="match status" value="1"/>
</dbReference>
<dbReference type="InterPro" id="IPR020084">
    <property type="entry name" value="NUDIX_hydrolase_CS"/>
</dbReference>
<evidence type="ECO:0000313" key="5">
    <source>
        <dbReference type="Proteomes" id="UP000254047"/>
    </source>
</evidence>
<dbReference type="Gene3D" id="3.90.79.10">
    <property type="entry name" value="Nucleoside Triphosphate Pyrophosphohydrolase"/>
    <property type="match status" value="1"/>
</dbReference>
<accession>A0A380G0X0</accession>
<evidence type="ECO:0000256" key="1">
    <source>
        <dbReference type="ARBA" id="ARBA00022801"/>
    </source>
</evidence>
<dbReference type="InterPro" id="IPR000086">
    <property type="entry name" value="NUDIX_hydrolase_dom"/>
</dbReference>